<proteinExistence type="predicted"/>
<evidence type="ECO:0000313" key="2">
    <source>
        <dbReference type="Proteomes" id="UP001596169"/>
    </source>
</evidence>
<reference evidence="2" key="1">
    <citation type="journal article" date="2019" name="Int. J. Syst. Evol. Microbiol.">
        <title>The Global Catalogue of Microorganisms (GCM) 10K type strain sequencing project: providing services to taxonomists for standard genome sequencing and annotation.</title>
        <authorList>
            <consortium name="The Broad Institute Genomics Platform"/>
            <consortium name="The Broad Institute Genome Sequencing Center for Infectious Disease"/>
            <person name="Wu L."/>
            <person name="Ma J."/>
        </authorList>
    </citation>
    <scope>NUCLEOTIDE SEQUENCE [LARGE SCALE GENOMIC DNA]</scope>
    <source>
        <strain evidence="2">JCM30009</strain>
    </source>
</reference>
<dbReference type="Proteomes" id="UP001596169">
    <property type="component" value="Unassembled WGS sequence"/>
</dbReference>
<protein>
    <recommendedName>
        <fullName evidence="3">Peptidase C39 domain-containing protein</fullName>
    </recommendedName>
</protein>
<name>A0ABW1Q4X2_9ENTR</name>
<gene>
    <name evidence="1" type="ORF">ACFPZP_20590</name>
</gene>
<sequence>MTFGYTEEEARARAGAYVGSMYIAGGVSAVVASGVLTKQFGKDVAVNGSNGKGSLIDGASNVNSTAKVKVEYKPEGTFINQTSHPTGGSNLCGPTSCAMVISDNKGNVVNLDSVVQQFDNIRPTGMNVHEMNGVLIKNGLSSESTLTLTANQLRELSLQNKSTIVGVKAGDGGHFLIVDSYKVIDNVGYYMIRDPYNGAMGVRADILENKLNHNGVFLK</sequence>
<keyword evidence="2" id="KW-1185">Reference proteome</keyword>
<dbReference type="RefSeq" id="WP_108701968.1">
    <property type="nucleotide sequence ID" value="NZ_JBHSRG010000011.1"/>
</dbReference>
<dbReference type="EMBL" id="JBHSRG010000011">
    <property type="protein sequence ID" value="MFC6123452.1"/>
    <property type="molecule type" value="Genomic_DNA"/>
</dbReference>
<comment type="caution">
    <text evidence="1">The sequence shown here is derived from an EMBL/GenBank/DDBJ whole genome shotgun (WGS) entry which is preliminary data.</text>
</comment>
<evidence type="ECO:0000313" key="1">
    <source>
        <dbReference type="EMBL" id="MFC6123452.1"/>
    </source>
</evidence>
<evidence type="ECO:0008006" key="3">
    <source>
        <dbReference type="Google" id="ProtNLM"/>
    </source>
</evidence>
<accession>A0ABW1Q4X2</accession>
<organism evidence="1 2">
    <name type="scientific">Citrobacter bitternis</name>
    <dbReference type="NCBI Taxonomy" id="1585982"/>
    <lineage>
        <taxon>Bacteria</taxon>
        <taxon>Pseudomonadati</taxon>
        <taxon>Pseudomonadota</taxon>
        <taxon>Gammaproteobacteria</taxon>
        <taxon>Enterobacterales</taxon>
        <taxon>Enterobacteriaceae</taxon>
        <taxon>Citrobacter</taxon>
    </lineage>
</organism>
<dbReference type="Gene3D" id="3.90.70.10">
    <property type="entry name" value="Cysteine proteinases"/>
    <property type="match status" value="1"/>
</dbReference>